<dbReference type="AlphaFoldDB" id="A0A8E0S054"/>
<gene>
    <name evidence="2" type="ORF">FBUS_10716</name>
</gene>
<protein>
    <submittedName>
        <fullName evidence="2">Uncharacterized protein</fullName>
    </submittedName>
</protein>
<accession>A0A8E0S054</accession>
<feature type="non-terminal residue" evidence="2">
    <location>
        <position position="1"/>
    </location>
</feature>
<name>A0A8E0S054_9TREM</name>
<comment type="caution">
    <text evidence="2">The sequence shown here is derived from an EMBL/GenBank/DDBJ whole genome shotgun (WGS) entry which is preliminary data.</text>
</comment>
<organism evidence="2 3">
    <name type="scientific">Fasciolopsis buskii</name>
    <dbReference type="NCBI Taxonomy" id="27845"/>
    <lineage>
        <taxon>Eukaryota</taxon>
        <taxon>Metazoa</taxon>
        <taxon>Spiralia</taxon>
        <taxon>Lophotrochozoa</taxon>
        <taxon>Platyhelminthes</taxon>
        <taxon>Trematoda</taxon>
        <taxon>Digenea</taxon>
        <taxon>Plagiorchiida</taxon>
        <taxon>Echinostomata</taxon>
        <taxon>Echinostomatoidea</taxon>
        <taxon>Fasciolidae</taxon>
        <taxon>Fasciolopsis</taxon>
    </lineage>
</organism>
<feature type="compositionally biased region" description="Basic and acidic residues" evidence="1">
    <location>
        <begin position="56"/>
        <end position="65"/>
    </location>
</feature>
<proteinExistence type="predicted"/>
<evidence type="ECO:0000313" key="2">
    <source>
        <dbReference type="EMBL" id="KAA0194273.1"/>
    </source>
</evidence>
<feature type="region of interest" description="Disordered" evidence="1">
    <location>
        <begin position="13"/>
        <end position="72"/>
    </location>
</feature>
<dbReference type="EMBL" id="LUCM01004493">
    <property type="protein sequence ID" value="KAA0194273.1"/>
    <property type="molecule type" value="Genomic_DNA"/>
</dbReference>
<dbReference type="OrthoDB" id="25761at2759"/>
<keyword evidence="3" id="KW-1185">Reference proteome</keyword>
<feature type="compositionally biased region" description="Low complexity" evidence="1">
    <location>
        <begin position="36"/>
        <end position="55"/>
    </location>
</feature>
<sequence>RPGRLVLDALNRLNLNDGVSPRSSDEESDEDKSDSYSRTHSSSAASDISSDSSNSEFRHRAGHWDSDDDIENDVDLLPTNRLKQDRFVSKTKRVPVETVWGKQVKIPTHNLVIERTDILDDTNVSPELVLENPVPPVVDNTITQVCDPLHDVSLRLNQWLSPRALSVLTSSGAKNSTDPLVDFTPVVDPDVPHDEDTLPPGVLPLVDSVSANTMRRRLFMDAFGPCIKSFLFRLGVPSLHILSKVDRAVQHFRLTNKNVHLNRIQRAIAALALLRIMAPNELLLHKLMDESELMTVLVSVCNVPVDQFIRIVVQPFTYST</sequence>
<dbReference type="Proteomes" id="UP000728185">
    <property type="component" value="Unassembled WGS sequence"/>
</dbReference>
<evidence type="ECO:0000313" key="3">
    <source>
        <dbReference type="Proteomes" id="UP000728185"/>
    </source>
</evidence>
<reference evidence="2" key="1">
    <citation type="submission" date="2019-05" db="EMBL/GenBank/DDBJ databases">
        <title>Annotation for the trematode Fasciolopsis buski.</title>
        <authorList>
            <person name="Choi Y.-J."/>
        </authorList>
    </citation>
    <scope>NUCLEOTIDE SEQUENCE</scope>
    <source>
        <strain evidence="2">HT</strain>
        <tissue evidence="2">Whole worm</tissue>
    </source>
</reference>
<evidence type="ECO:0000256" key="1">
    <source>
        <dbReference type="SAM" id="MobiDB-lite"/>
    </source>
</evidence>